<dbReference type="OrthoDB" id="3338687at2"/>
<organism evidence="3 4">
    <name type="scientific">Nocardia yunnanensis</name>
    <dbReference type="NCBI Taxonomy" id="2382165"/>
    <lineage>
        <taxon>Bacteria</taxon>
        <taxon>Bacillati</taxon>
        <taxon>Actinomycetota</taxon>
        <taxon>Actinomycetes</taxon>
        <taxon>Mycobacteriales</taxon>
        <taxon>Nocardiaceae</taxon>
        <taxon>Nocardia</taxon>
    </lineage>
</organism>
<dbReference type="PANTHER" id="PTHR48079:SF6">
    <property type="entry name" value="NAD(P)-BINDING DOMAIN-CONTAINING PROTEIN-RELATED"/>
    <property type="match status" value="1"/>
</dbReference>
<dbReference type="AlphaFoldDB" id="A0A386ZH88"/>
<feature type="region of interest" description="Disordered" evidence="1">
    <location>
        <begin position="322"/>
        <end position="355"/>
    </location>
</feature>
<reference evidence="3 4" key="1">
    <citation type="submission" date="2018-09" db="EMBL/GenBank/DDBJ databases">
        <title>Nocardia yunnanensis sp. nov., an actinomycete isolated from a soil sample.</title>
        <authorList>
            <person name="Zhang J."/>
        </authorList>
    </citation>
    <scope>NUCLEOTIDE SEQUENCE [LARGE SCALE GENOMIC DNA]</scope>
    <source>
        <strain evidence="3 4">CFHS0054</strain>
    </source>
</reference>
<dbReference type="GO" id="GO:0005737">
    <property type="term" value="C:cytoplasm"/>
    <property type="evidence" value="ECO:0007669"/>
    <property type="project" value="TreeGrafter"/>
</dbReference>
<name>A0A386ZH88_9NOCA</name>
<evidence type="ECO:0000313" key="3">
    <source>
        <dbReference type="EMBL" id="AYF76897.1"/>
    </source>
</evidence>
<dbReference type="Proteomes" id="UP000267164">
    <property type="component" value="Chromosome"/>
</dbReference>
<evidence type="ECO:0000259" key="2">
    <source>
        <dbReference type="Pfam" id="PF01370"/>
    </source>
</evidence>
<dbReference type="Pfam" id="PF01370">
    <property type="entry name" value="Epimerase"/>
    <property type="match status" value="1"/>
</dbReference>
<dbReference type="InterPro" id="IPR036291">
    <property type="entry name" value="NAD(P)-bd_dom_sf"/>
</dbReference>
<dbReference type="GO" id="GO:0004029">
    <property type="term" value="F:aldehyde dehydrogenase (NAD+) activity"/>
    <property type="evidence" value="ECO:0007669"/>
    <property type="project" value="TreeGrafter"/>
</dbReference>
<dbReference type="InterPro" id="IPR051783">
    <property type="entry name" value="NAD(P)-dependent_oxidoreduct"/>
</dbReference>
<dbReference type="EMBL" id="CP032568">
    <property type="protein sequence ID" value="AYF76897.1"/>
    <property type="molecule type" value="Genomic_DNA"/>
</dbReference>
<dbReference type="InterPro" id="IPR001509">
    <property type="entry name" value="Epimerase_deHydtase"/>
</dbReference>
<evidence type="ECO:0000313" key="4">
    <source>
        <dbReference type="Proteomes" id="UP000267164"/>
    </source>
</evidence>
<gene>
    <name evidence="3" type="ORF">D7D52_27290</name>
</gene>
<evidence type="ECO:0000256" key="1">
    <source>
        <dbReference type="SAM" id="MobiDB-lite"/>
    </source>
</evidence>
<dbReference type="RefSeq" id="WP_120740854.1">
    <property type="nucleotide sequence ID" value="NZ_CP032568.1"/>
</dbReference>
<accession>A0A386ZH88</accession>
<proteinExistence type="predicted"/>
<feature type="compositionally biased region" description="Basic and acidic residues" evidence="1">
    <location>
        <begin position="339"/>
        <end position="355"/>
    </location>
</feature>
<protein>
    <submittedName>
        <fullName evidence="3">NAD-dependent epimerase/dehydratase family protein</fullName>
    </submittedName>
</protein>
<sequence length="355" mass="38137">MKVMVTGASGSIGTAVLRALAAEETELVGIARREPEPVYPYDRARWVRCDIGAAGAADTLRAAFDGAAAVVHLAWAIHPRSTDPPRQRTNRIGSANVLAAVADTAVSQLICLSSAAAYAPAGRWQTVTERWPLRGVPGSAYSRDKAVLETQLDRFVRAYPATRVARLRPGGVLHPDAAAELADWALPAWFPRSLIGRTALPVPAWKHLRLQVIHADDVAAAVRSALESRAAGAFNLAAEPVLTADRLARIFGGFRLPMSRRVLAAMAWASWRLGAQPLHPGWLTLADRVALLDTSRARTELGWTPSYDAEATVRALGAALSARRTGASPPLTPVRPRLRLGEPSHQSQRDRAQPG</sequence>
<dbReference type="SUPFAM" id="SSF51735">
    <property type="entry name" value="NAD(P)-binding Rossmann-fold domains"/>
    <property type="match status" value="1"/>
</dbReference>
<feature type="domain" description="NAD-dependent epimerase/dehydratase" evidence="2">
    <location>
        <begin position="3"/>
        <end position="236"/>
    </location>
</feature>
<dbReference type="KEGG" id="nyu:D7D52_27290"/>
<keyword evidence="4" id="KW-1185">Reference proteome</keyword>
<dbReference type="Gene3D" id="3.40.50.720">
    <property type="entry name" value="NAD(P)-binding Rossmann-like Domain"/>
    <property type="match status" value="1"/>
</dbReference>
<dbReference type="PANTHER" id="PTHR48079">
    <property type="entry name" value="PROTEIN YEEZ"/>
    <property type="match status" value="1"/>
</dbReference>